<dbReference type="Proteomes" id="UP000325577">
    <property type="component" value="Linkage Group LG1"/>
</dbReference>
<protein>
    <submittedName>
        <fullName evidence="13">Uncharacterized protein</fullName>
    </submittedName>
</protein>
<sequence>MECQTLTVRAQRQLSMSSHRGLFHGSKAFHLMVVLLCTLFCLATCGPCSMNGMQNPVDYDACGSYRDNYNAGLRDSFLGDVNSGYVSDDPLVHLSLENVCTNLNSFCFPSTLPGFLSEEYNPKSTVPEISGVQYGATLPVGSPRVRNNLSWSSDYGMFKLLSGRAVSCSLNSQEGIHDISSLQTSSANQNDVSSCIGPLLSQKTPSFNLNENSETIKLGFSDSSSSPHVEISPPLLDWGQKYLYFPSLAFLTVANTHSDSILNVYEPFSTNTQFYPSNFSEMLLGPGEVASICFVFLPTWLGLSSAHLVLQTSFGGFLIQAKGFGIESPYGIRPLVGLDVSSSGRWSKNLSLFNPFDETLYVEEVTAWITVSLANTSHSTKATCSAQDFQGPDEHRLLGVKEWLDVKSGQVGSSIMAMRPHQNWEIHPGSTETIIEIDFSYNSEGKIFGAFCMKLQSSSQDKIDTVMVPLEAEMRGKSAYNDLKSSVSVSLEVLVPCDGSETVVAVSLSNVAPYILNVAKISGVGESTKLFQIKYMEGLILFPGTVTQVAVITFTPLPVDLHDPPFEIPNTNMNCNLIILTNDSSNPQIEIPCEDVVSICSGHRINPYIGYEQQSEKVEHDSVRGRSLGSSMQSPSQIKVMEMAEADELVLGNWKSQGTTSGMSVLDDHEVLFPMIQVGTHCSKWITVKNPSHQPVVMQLILNSGQIIDECRAPDGLLQPSSSSSLVHSESTAPTRYGFSIAENALTEAYVHPNDRASFGPIFFHPSNRCGWRSSALIRNNLSGVEWLSLRGFGGSLSLVLFEGSVPVQSLEFKFNLASRLNLSAPDMSYHMENTTYTCSQPLSKELYAKNTGDLLLEIRRIKVSGTECGLDGFVVNNCKGFSLEPGESTKLLISYQADFSAAMIQRDLELALATGILVIPMKASLPRHMLNFCKNSIFWMRLKKFSVAILIAASIMFLVFCCIVLQATALGPQDYLFKGGKSSIATIRRAGKSSRVHRNQKNSNKFVVSSEMNDFGEEETLMLEAVGRYPDGQIVAMEPGMSAQHVNPALGNQRGTDCLLDTPKQTALPSCMLSKSVAIESSDVQEAPQPGILTVRIGKEKGRRRRKKKSSGTVLSGLFEVSSSQSGNSTPSSPLSPVTSFIPKRLRPQSPDVDQSVDVRSPFIQMSDQHCEKTFASEPASRTNILESEVPKKYCNDNWFLPTQDKPSAPRNMSSKPVLLPSATFPCTARPAPNLTCSPSFMGSRSTIAPHARAPGSKLDNKKTVKTEEKTGREDEFKYDIWGDHLSGLQFMGRSMEVSGRTSCSSGSSSDSFFVRGPQILVTKSQPTSVSCSHQDG</sequence>
<evidence type="ECO:0000256" key="2">
    <source>
        <dbReference type="ARBA" id="ARBA00006682"/>
    </source>
</evidence>
<dbReference type="Pfam" id="PF24474">
    <property type="entry name" value="DUF7579"/>
    <property type="match status" value="1"/>
</dbReference>
<reference evidence="13 14" key="1">
    <citation type="submission" date="2019-09" db="EMBL/GenBank/DDBJ databases">
        <title>A chromosome-level genome assembly of the Chinese tupelo Nyssa sinensis.</title>
        <authorList>
            <person name="Yang X."/>
            <person name="Kang M."/>
            <person name="Yang Y."/>
            <person name="Xiong H."/>
            <person name="Wang M."/>
            <person name="Zhang Z."/>
            <person name="Wang Z."/>
            <person name="Wu H."/>
            <person name="Ma T."/>
            <person name="Liu J."/>
            <person name="Xi Z."/>
        </authorList>
    </citation>
    <scope>NUCLEOTIDE SEQUENCE [LARGE SCALE GENOMIC DNA]</scope>
    <source>
        <strain evidence="13">J267</strain>
        <tissue evidence="13">Leaf</tissue>
    </source>
</reference>
<evidence type="ECO:0000259" key="10">
    <source>
        <dbReference type="Pfam" id="PF12371"/>
    </source>
</evidence>
<dbReference type="PANTHER" id="PTHR22050">
    <property type="entry name" value="RW1 PROTEIN HOMOLOG"/>
    <property type="match status" value="1"/>
</dbReference>
<evidence type="ECO:0000259" key="11">
    <source>
        <dbReference type="Pfam" id="PF24474"/>
    </source>
</evidence>
<feature type="region of interest" description="Disordered" evidence="7">
    <location>
        <begin position="1251"/>
        <end position="1272"/>
    </location>
</feature>
<keyword evidence="3 8" id="KW-0812">Transmembrane</keyword>
<comment type="subcellular location">
    <subcellularLocation>
        <location evidence="1">Membrane</location>
        <topology evidence="1">Single-pass type I membrane protein</topology>
    </subcellularLocation>
</comment>
<evidence type="ECO:0000313" key="14">
    <source>
        <dbReference type="Proteomes" id="UP000325577"/>
    </source>
</evidence>
<evidence type="ECO:0000256" key="3">
    <source>
        <dbReference type="ARBA" id="ARBA00022692"/>
    </source>
</evidence>
<feature type="compositionally biased region" description="Low complexity" evidence="7">
    <location>
        <begin position="1123"/>
        <end position="1141"/>
    </location>
</feature>
<feature type="domain" description="DUF7579" evidence="11">
    <location>
        <begin position="486"/>
        <end position="603"/>
    </location>
</feature>
<organism evidence="13 14">
    <name type="scientific">Nyssa sinensis</name>
    <dbReference type="NCBI Taxonomy" id="561372"/>
    <lineage>
        <taxon>Eukaryota</taxon>
        <taxon>Viridiplantae</taxon>
        <taxon>Streptophyta</taxon>
        <taxon>Embryophyta</taxon>
        <taxon>Tracheophyta</taxon>
        <taxon>Spermatophyta</taxon>
        <taxon>Magnoliopsida</taxon>
        <taxon>eudicotyledons</taxon>
        <taxon>Gunneridae</taxon>
        <taxon>Pentapetalae</taxon>
        <taxon>asterids</taxon>
        <taxon>Cornales</taxon>
        <taxon>Nyssaceae</taxon>
        <taxon>Nyssa</taxon>
    </lineage>
</organism>
<dbReference type="PANTHER" id="PTHR22050:SF0">
    <property type="entry name" value="TRANSMEMBRANE PROTEIN 131 HOMOLOG"/>
    <property type="match status" value="1"/>
</dbReference>
<feature type="compositionally biased region" description="Basic and acidic residues" evidence="7">
    <location>
        <begin position="1260"/>
        <end position="1272"/>
    </location>
</feature>
<evidence type="ECO:0000256" key="1">
    <source>
        <dbReference type="ARBA" id="ARBA00004479"/>
    </source>
</evidence>
<evidence type="ECO:0000259" key="12">
    <source>
        <dbReference type="Pfam" id="PF24501"/>
    </source>
</evidence>
<evidence type="ECO:0000256" key="7">
    <source>
        <dbReference type="SAM" id="MobiDB-lite"/>
    </source>
</evidence>
<feature type="domain" description="Transmembrane protein 131-like N-terminal" evidence="10">
    <location>
        <begin position="229"/>
        <end position="312"/>
    </location>
</feature>
<comment type="similarity">
    <text evidence="2">Belongs to the TMEM131 family.</text>
</comment>
<feature type="transmembrane region" description="Helical" evidence="8">
    <location>
        <begin position="946"/>
        <end position="968"/>
    </location>
</feature>
<dbReference type="Pfam" id="PF12371">
    <property type="entry name" value="TMEM131_like_N"/>
    <property type="match status" value="1"/>
</dbReference>
<keyword evidence="6 8" id="KW-0472">Membrane</keyword>
<evidence type="ECO:0000313" key="13">
    <source>
        <dbReference type="EMBL" id="KAA8547204.1"/>
    </source>
</evidence>
<evidence type="ECO:0000256" key="6">
    <source>
        <dbReference type="ARBA" id="ARBA00023136"/>
    </source>
</evidence>
<keyword evidence="14" id="KW-1185">Reference proteome</keyword>
<feature type="domain" description="TMEM131L fifth Ig-like" evidence="12">
    <location>
        <begin position="851"/>
        <end position="916"/>
    </location>
</feature>
<proteinExistence type="inferred from homology"/>
<dbReference type="GO" id="GO:0016020">
    <property type="term" value="C:membrane"/>
    <property type="evidence" value="ECO:0007669"/>
    <property type="project" value="UniProtKB-SubCell"/>
</dbReference>
<gene>
    <name evidence="13" type="ORF">F0562_003640</name>
</gene>
<evidence type="ECO:0000256" key="9">
    <source>
        <dbReference type="SAM" id="SignalP"/>
    </source>
</evidence>
<dbReference type="OrthoDB" id="168404at2759"/>
<keyword evidence="5 8" id="KW-1133">Transmembrane helix</keyword>
<feature type="signal peptide" evidence="9">
    <location>
        <begin position="1"/>
        <end position="45"/>
    </location>
</feature>
<evidence type="ECO:0000256" key="8">
    <source>
        <dbReference type="SAM" id="Phobius"/>
    </source>
</evidence>
<evidence type="ECO:0000256" key="4">
    <source>
        <dbReference type="ARBA" id="ARBA00022729"/>
    </source>
</evidence>
<dbReference type="InterPro" id="IPR056001">
    <property type="entry name" value="DUF7579"/>
</dbReference>
<accession>A0A5J5BX09</accession>
<feature type="transmembrane region" description="Helical" evidence="8">
    <location>
        <begin position="909"/>
        <end position="926"/>
    </location>
</feature>
<name>A0A5J5BX09_9ASTE</name>
<keyword evidence="4 9" id="KW-0732">Signal</keyword>
<feature type="region of interest" description="Disordered" evidence="7">
    <location>
        <begin position="1120"/>
        <end position="1156"/>
    </location>
</feature>
<dbReference type="InterPro" id="IPR055437">
    <property type="entry name" value="TMEM131L_Ig_5"/>
</dbReference>
<evidence type="ECO:0000256" key="5">
    <source>
        <dbReference type="ARBA" id="ARBA00022989"/>
    </source>
</evidence>
<feature type="chain" id="PRO_5023877737" evidence="9">
    <location>
        <begin position="46"/>
        <end position="1338"/>
    </location>
</feature>
<dbReference type="Pfam" id="PF24501">
    <property type="entry name" value="Ig_TMEM131L_5"/>
    <property type="match status" value="1"/>
</dbReference>
<dbReference type="InterPro" id="IPR039877">
    <property type="entry name" value="TMEM131-like"/>
</dbReference>
<dbReference type="EMBL" id="CM018032">
    <property type="protein sequence ID" value="KAA8547204.1"/>
    <property type="molecule type" value="Genomic_DNA"/>
</dbReference>
<dbReference type="InterPro" id="IPR022113">
    <property type="entry name" value="TMEM131L_N"/>
</dbReference>